<feature type="transmembrane region" description="Helical" evidence="5">
    <location>
        <begin position="198"/>
        <end position="217"/>
    </location>
</feature>
<feature type="transmembrane region" description="Helical" evidence="5">
    <location>
        <begin position="238"/>
        <end position="262"/>
    </location>
</feature>
<dbReference type="AlphaFoldDB" id="A0A0B0H8Q3"/>
<reference evidence="8 10" key="2">
    <citation type="submission" date="2016-11" db="EMBL/GenBank/DDBJ databases">
        <title>Mixed transmission modes and dynamic genome evolution in an obligate animal-bacterial symbiosis.</title>
        <authorList>
            <person name="Russell S.L."/>
            <person name="Corbett-Detig R.B."/>
            <person name="Cavanaugh C.M."/>
        </authorList>
    </citation>
    <scope>NUCLEOTIDE SEQUENCE [LARGE SCALE GENOMIC DNA]</scope>
    <source>
        <strain evidence="8">MA-KB16</strain>
    </source>
</reference>
<evidence type="ECO:0000256" key="1">
    <source>
        <dbReference type="ARBA" id="ARBA00004141"/>
    </source>
</evidence>
<dbReference type="NCBIfam" id="TIGR00367">
    <property type="entry name" value="calcium/sodium antiporter"/>
    <property type="match status" value="1"/>
</dbReference>
<dbReference type="InterPro" id="IPR004481">
    <property type="entry name" value="K/Na/Ca-exchanger"/>
</dbReference>
<dbReference type="OrthoDB" id="9794225at2"/>
<dbReference type="PANTHER" id="PTHR10846">
    <property type="entry name" value="SODIUM/POTASSIUM/CALCIUM EXCHANGER"/>
    <property type="match status" value="1"/>
</dbReference>
<evidence type="ECO:0000313" key="8">
    <source>
        <dbReference type="EMBL" id="OOY36323.1"/>
    </source>
</evidence>
<dbReference type="GeneID" id="86991254"/>
<evidence type="ECO:0000256" key="3">
    <source>
        <dbReference type="ARBA" id="ARBA00022989"/>
    </source>
</evidence>
<keyword evidence="4 5" id="KW-0472">Membrane</keyword>
<dbReference type="GO" id="GO:0006874">
    <property type="term" value="P:intracellular calcium ion homeostasis"/>
    <property type="evidence" value="ECO:0007669"/>
    <property type="project" value="TreeGrafter"/>
</dbReference>
<dbReference type="Pfam" id="PF01699">
    <property type="entry name" value="Na_Ca_ex"/>
    <property type="match status" value="2"/>
</dbReference>
<dbReference type="Proteomes" id="UP000190962">
    <property type="component" value="Unassembled WGS sequence"/>
</dbReference>
<protein>
    <submittedName>
        <fullName evidence="8">Calcium/sodium antiporter</fullName>
    </submittedName>
    <submittedName>
        <fullName evidence="7">K+-dependent Na+/Ca+ exchanger-like protein</fullName>
    </submittedName>
</protein>
<dbReference type="RefSeq" id="WP_043116348.1">
    <property type="nucleotide sequence ID" value="NZ_JRAA01000001.1"/>
</dbReference>
<feature type="transmembrane region" description="Helical" evidence="5">
    <location>
        <begin position="103"/>
        <end position="120"/>
    </location>
</feature>
<dbReference type="eggNOG" id="COG0530">
    <property type="taxonomic scope" value="Bacteria"/>
</dbReference>
<keyword evidence="3 5" id="KW-1133">Transmembrane helix</keyword>
<feature type="transmembrane region" description="Helical" evidence="5">
    <location>
        <begin position="78"/>
        <end position="96"/>
    </location>
</feature>
<feature type="domain" description="Sodium/calcium exchanger membrane region" evidence="6">
    <location>
        <begin position="173"/>
        <end position="316"/>
    </location>
</feature>
<dbReference type="EMBL" id="JRAA01000001">
    <property type="protein sequence ID" value="KHF26558.1"/>
    <property type="molecule type" value="Genomic_DNA"/>
</dbReference>
<comment type="subcellular location">
    <subcellularLocation>
        <location evidence="1">Membrane</location>
        <topology evidence="1">Multi-pass membrane protein</topology>
    </subcellularLocation>
</comment>
<dbReference type="GO" id="GO:0005886">
    <property type="term" value="C:plasma membrane"/>
    <property type="evidence" value="ECO:0007669"/>
    <property type="project" value="TreeGrafter"/>
</dbReference>
<reference evidence="7 9" key="1">
    <citation type="journal article" date="2014" name="BMC Genomics">
        <title>The genome of the intracellular bacterium of the coastal bivalve, Solemya velum: a blueprint for thriving in and out of symbiosis.</title>
        <authorList>
            <person name="Dmytrenko O."/>
            <person name="Russell S.L."/>
            <person name="Loo W.T."/>
            <person name="Fontanez K.M."/>
            <person name="Liao L."/>
            <person name="Roeselers G."/>
            <person name="Sharma R."/>
            <person name="Stewart F.J."/>
            <person name="Newton I.L."/>
            <person name="Woyke T."/>
            <person name="Wu D."/>
            <person name="Lang J.M."/>
            <person name="Eisen J.A."/>
            <person name="Cavanaugh C.M."/>
        </authorList>
    </citation>
    <scope>NUCLEOTIDE SEQUENCE [LARGE SCALE GENOMIC DNA]</scope>
    <source>
        <strain evidence="7 9">WH</strain>
    </source>
</reference>
<dbReference type="InterPro" id="IPR004837">
    <property type="entry name" value="NaCa_Exmemb"/>
</dbReference>
<evidence type="ECO:0000256" key="5">
    <source>
        <dbReference type="SAM" id="Phobius"/>
    </source>
</evidence>
<feature type="transmembrane region" description="Helical" evidence="5">
    <location>
        <begin position="303"/>
        <end position="321"/>
    </location>
</feature>
<dbReference type="Gene3D" id="1.20.1420.30">
    <property type="entry name" value="NCX, central ion-binding region"/>
    <property type="match status" value="1"/>
</dbReference>
<dbReference type="PATRIC" id="fig|2340.3.peg.1074"/>
<keyword evidence="9" id="KW-1185">Reference proteome</keyword>
<keyword evidence="2 5" id="KW-0812">Transmembrane</keyword>
<evidence type="ECO:0000313" key="9">
    <source>
        <dbReference type="Proteomes" id="UP000030856"/>
    </source>
</evidence>
<sequence length="322" mass="33533">MWLEFLAILAGFALLVWSADHFVNGAAALANNLGVSTLVIGLTVVGFGTSAPEILVALTAAVDGNAGLAIGNAVGSNIANVGLILGLTALVIPLSVSSQVLRREYPILLVVTITALLLVIDGELGFYDGLLLIFMLAGVLFLMWRVAVSGSARDPMLEDLEAEIPKTMSTGKALLWLGSGLLLLVFASKILVWGSVEVASWLGVSDLVIGLTIVALGTSLPELATSMASALKGEPDLALGNVIGSNLYNLLAVFSIPGLIAPGVVDDVLLSRDMPAMMVLTFAIVGLAWTAKGVRHINRIGGLLLLIGYVSYQGWVIYSSLP</sequence>
<dbReference type="PANTHER" id="PTHR10846:SF8">
    <property type="entry name" value="INNER MEMBRANE PROTEIN YRBG"/>
    <property type="match status" value="1"/>
</dbReference>
<gene>
    <name evidence="8" type="ORF">BOV88_01700</name>
    <name evidence="7" type="ORF">JV46_11930</name>
</gene>
<dbReference type="InterPro" id="IPR044880">
    <property type="entry name" value="NCX_ion-bd_dom_sf"/>
</dbReference>
<evidence type="ECO:0000259" key="6">
    <source>
        <dbReference type="Pfam" id="PF01699"/>
    </source>
</evidence>
<dbReference type="Proteomes" id="UP000030856">
    <property type="component" value="Unassembled WGS sequence"/>
</dbReference>
<evidence type="ECO:0000313" key="7">
    <source>
        <dbReference type="EMBL" id="KHF26558.1"/>
    </source>
</evidence>
<evidence type="ECO:0000256" key="4">
    <source>
        <dbReference type="ARBA" id="ARBA00023136"/>
    </source>
</evidence>
<evidence type="ECO:0000256" key="2">
    <source>
        <dbReference type="ARBA" id="ARBA00022692"/>
    </source>
</evidence>
<accession>A0A0B0H8Q3</accession>
<comment type="caution">
    <text evidence="7">The sequence shown here is derived from an EMBL/GenBank/DDBJ whole genome shotgun (WGS) entry which is preliminary data.</text>
</comment>
<organism evidence="7 9">
    <name type="scientific">Solemya velum gill symbiont</name>
    <dbReference type="NCBI Taxonomy" id="2340"/>
    <lineage>
        <taxon>Bacteria</taxon>
        <taxon>Pseudomonadati</taxon>
        <taxon>Pseudomonadota</taxon>
        <taxon>Gammaproteobacteria</taxon>
        <taxon>sulfur-oxidizing symbionts</taxon>
    </lineage>
</organism>
<dbReference type="STRING" id="2340.JV46_11930"/>
<feature type="transmembrane region" description="Helical" evidence="5">
    <location>
        <begin position="173"/>
        <end position="192"/>
    </location>
</feature>
<evidence type="ECO:0000313" key="10">
    <source>
        <dbReference type="Proteomes" id="UP000190962"/>
    </source>
</evidence>
<proteinExistence type="predicted"/>
<dbReference type="EMBL" id="MPNX01000001">
    <property type="protein sequence ID" value="OOY36323.1"/>
    <property type="molecule type" value="Genomic_DNA"/>
</dbReference>
<feature type="transmembrane region" description="Helical" evidence="5">
    <location>
        <begin position="274"/>
        <end position="291"/>
    </location>
</feature>
<dbReference type="GO" id="GO:0008273">
    <property type="term" value="F:calcium, potassium:sodium antiporter activity"/>
    <property type="evidence" value="ECO:0007669"/>
    <property type="project" value="TreeGrafter"/>
</dbReference>
<name>A0A0B0H8Q3_SOVGS</name>
<feature type="domain" description="Sodium/calcium exchanger membrane region" evidence="6">
    <location>
        <begin position="5"/>
        <end position="144"/>
    </location>
</feature>
<feature type="transmembrane region" description="Helical" evidence="5">
    <location>
        <begin position="126"/>
        <end position="147"/>
    </location>
</feature>
<dbReference type="GO" id="GO:0005262">
    <property type="term" value="F:calcium channel activity"/>
    <property type="evidence" value="ECO:0007669"/>
    <property type="project" value="TreeGrafter"/>
</dbReference>